<dbReference type="GO" id="GO:0004527">
    <property type="term" value="F:exonuclease activity"/>
    <property type="evidence" value="ECO:0007669"/>
    <property type="project" value="UniProtKB-KW"/>
</dbReference>
<keyword evidence="6" id="KW-0460">Magnesium</keyword>
<dbReference type="SUPFAM" id="SSF51556">
    <property type="entry name" value="Metallo-dependent hydrolases"/>
    <property type="match status" value="1"/>
</dbReference>
<dbReference type="Pfam" id="PF01026">
    <property type="entry name" value="TatD_DNase"/>
    <property type="match status" value="1"/>
</dbReference>
<dbReference type="AlphaFoldDB" id="A0A3B0X190"/>
<accession>A0A3B0X190</accession>
<protein>
    <submittedName>
        <fullName evidence="7">Deoxyribonuclease TatD</fullName>
    </submittedName>
</protein>
<proteinExistence type="predicted"/>
<keyword evidence="5" id="KW-0269">Exonuclease</keyword>
<dbReference type="InterPro" id="IPR032466">
    <property type="entry name" value="Metal_Hydrolase"/>
</dbReference>
<dbReference type="EMBL" id="UOFH01000205">
    <property type="protein sequence ID" value="VAW62065.1"/>
    <property type="molecule type" value="Genomic_DNA"/>
</dbReference>
<evidence type="ECO:0000256" key="6">
    <source>
        <dbReference type="ARBA" id="ARBA00022842"/>
    </source>
</evidence>
<keyword evidence="3" id="KW-0479">Metal-binding</keyword>
<reference evidence="7" key="1">
    <citation type="submission" date="2018-06" db="EMBL/GenBank/DDBJ databases">
        <authorList>
            <person name="Zhirakovskaya E."/>
        </authorList>
    </citation>
    <scope>NUCLEOTIDE SEQUENCE</scope>
</reference>
<dbReference type="InterPro" id="IPR050891">
    <property type="entry name" value="TatD-type_Hydrolase"/>
</dbReference>
<dbReference type="InterPro" id="IPR001130">
    <property type="entry name" value="TatD-like"/>
</dbReference>
<evidence type="ECO:0000256" key="5">
    <source>
        <dbReference type="ARBA" id="ARBA00022839"/>
    </source>
</evidence>
<keyword evidence="4" id="KW-0378">Hydrolase</keyword>
<evidence type="ECO:0000256" key="3">
    <source>
        <dbReference type="ARBA" id="ARBA00022723"/>
    </source>
</evidence>
<organism evidence="7">
    <name type="scientific">hydrothermal vent metagenome</name>
    <dbReference type="NCBI Taxonomy" id="652676"/>
    <lineage>
        <taxon>unclassified sequences</taxon>
        <taxon>metagenomes</taxon>
        <taxon>ecological metagenomes</taxon>
    </lineage>
</organism>
<dbReference type="Gene3D" id="3.20.20.140">
    <property type="entry name" value="Metal-dependent hydrolases"/>
    <property type="match status" value="1"/>
</dbReference>
<keyword evidence="1" id="KW-0963">Cytoplasm</keyword>
<evidence type="ECO:0000256" key="2">
    <source>
        <dbReference type="ARBA" id="ARBA00022722"/>
    </source>
</evidence>
<dbReference type="CDD" id="cd01310">
    <property type="entry name" value="TatD_DNAse"/>
    <property type="match status" value="1"/>
</dbReference>
<dbReference type="PANTHER" id="PTHR10060:SF15">
    <property type="entry name" value="DEOXYRIBONUCLEASE TATDN1"/>
    <property type="match status" value="1"/>
</dbReference>
<dbReference type="FunFam" id="3.20.20.140:FF:000018">
    <property type="entry name" value="3'-5' ssDNA/RNA exonuclease TatD"/>
    <property type="match status" value="1"/>
</dbReference>
<gene>
    <name evidence="7" type="ORF">MNBD_GAMMA08-1775</name>
</gene>
<name>A0A3B0X190_9ZZZZ</name>
<dbReference type="GO" id="GO:0046872">
    <property type="term" value="F:metal ion binding"/>
    <property type="evidence" value="ECO:0007669"/>
    <property type="project" value="UniProtKB-KW"/>
</dbReference>
<evidence type="ECO:0000313" key="7">
    <source>
        <dbReference type="EMBL" id="VAW62065.1"/>
    </source>
</evidence>
<sequence length="270" mass="30444">MSSTKKQLIDIGVNLTAKSFKKDIPQVIERAQVAGVFRMGVTGTNLQHSDAAIELCEQYPEVLFSTAGIHPHHASEWDDKTAQEIHNMAQLNCVKAVGECGLDYNRNFSAPKDQRNAFEAQLELAADLQLPVFLHQRDAHKDFLNILSRWRDKLSGGVAHCFTGTVEEAQSYIELDLMIGITGWLCDERRGQNLQQAVKEIPLEHMMIETDAPYLLPRDLPENVSAPLRERRNEPRVLPHVCDALAKYKNLDAQFVAQHTTKQALAFFDL</sequence>
<evidence type="ECO:0000256" key="4">
    <source>
        <dbReference type="ARBA" id="ARBA00022801"/>
    </source>
</evidence>
<dbReference type="PANTHER" id="PTHR10060">
    <property type="entry name" value="TATD FAMILY DEOXYRIBONUCLEASE"/>
    <property type="match status" value="1"/>
</dbReference>
<dbReference type="PIRSF" id="PIRSF005902">
    <property type="entry name" value="DNase_TatD"/>
    <property type="match status" value="1"/>
</dbReference>
<keyword evidence="2" id="KW-0540">Nuclease</keyword>
<evidence type="ECO:0000256" key="1">
    <source>
        <dbReference type="ARBA" id="ARBA00022490"/>
    </source>
</evidence>